<dbReference type="InterPro" id="IPR022290">
    <property type="entry name" value="LLM_Atu2307-like"/>
</dbReference>
<dbReference type="InterPro" id="IPR036661">
    <property type="entry name" value="Luciferase-like_sf"/>
</dbReference>
<feature type="domain" description="Luciferase-like" evidence="3">
    <location>
        <begin position="1"/>
        <end position="298"/>
    </location>
</feature>
<organism evidence="4 5">
    <name type="scientific">Chitinophaga caeni</name>
    <dbReference type="NCBI Taxonomy" id="2029983"/>
    <lineage>
        <taxon>Bacteria</taxon>
        <taxon>Pseudomonadati</taxon>
        <taxon>Bacteroidota</taxon>
        <taxon>Chitinophagia</taxon>
        <taxon>Chitinophagales</taxon>
        <taxon>Chitinophagaceae</taxon>
        <taxon>Chitinophaga</taxon>
    </lineage>
</organism>
<dbReference type="NCBIfam" id="TIGR03858">
    <property type="entry name" value="LLM_2I7G"/>
    <property type="match status" value="1"/>
</dbReference>
<evidence type="ECO:0000313" key="5">
    <source>
        <dbReference type="Proteomes" id="UP000220133"/>
    </source>
</evidence>
<dbReference type="InterPro" id="IPR011251">
    <property type="entry name" value="Luciferase-like_dom"/>
</dbReference>
<dbReference type="RefSeq" id="WP_098195073.1">
    <property type="nucleotide sequence ID" value="NZ_CP023777.1"/>
</dbReference>
<accession>A0A291QXN3</accession>
<gene>
    <name evidence="4" type="ORF">COR50_16880</name>
</gene>
<sequence>MEFGISTFGEVRPENVVGRAKESFARMQELLEEAKLADRVGIDVFALGEHHRPDFIISDPTTVLGGIATQTKQIRLSSSVTVLSSDDPVRVYQSFASLDLLSGGRAEIMAGRGSFTESFPLFGYSLNDYDALFNEKLALLLQINREEIVTWKGTFRAPIYQRGIYPRPYQEHLPIWIAAGGTPASAVRAGKLNLPLALAILGGNPSHFLPFVQRYRQAATQAGHDAAQLQLAINSQFYVAESSEKAADEFYPSYEVLMNRVGKDRGWAPMTREQFEYLRMPEGPLFVGSVDEIVEKLLLQKELFNNTRFLAQLVKGYIPHEKVLNTIELFGNQVIPKVKAALENKSA</sequence>
<dbReference type="Gene3D" id="3.20.20.30">
    <property type="entry name" value="Luciferase-like domain"/>
    <property type="match status" value="1"/>
</dbReference>
<evidence type="ECO:0000256" key="2">
    <source>
        <dbReference type="ARBA" id="ARBA00023033"/>
    </source>
</evidence>
<dbReference type="Proteomes" id="UP000220133">
    <property type="component" value="Chromosome"/>
</dbReference>
<evidence type="ECO:0000259" key="3">
    <source>
        <dbReference type="Pfam" id="PF00296"/>
    </source>
</evidence>
<dbReference type="CDD" id="cd01097">
    <property type="entry name" value="Tetrahydromethanopterin_reductase"/>
    <property type="match status" value="1"/>
</dbReference>
<keyword evidence="2" id="KW-0503">Monooxygenase</keyword>
<evidence type="ECO:0000313" key="4">
    <source>
        <dbReference type="EMBL" id="ATL48700.1"/>
    </source>
</evidence>
<proteinExistence type="predicted"/>
<dbReference type="PANTHER" id="PTHR30137">
    <property type="entry name" value="LUCIFERASE-LIKE MONOOXYGENASE"/>
    <property type="match status" value="1"/>
</dbReference>
<protein>
    <submittedName>
        <fullName evidence="4">LLM class flavin-dependent oxidoreductase</fullName>
    </submittedName>
</protein>
<reference evidence="4 5" key="1">
    <citation type="submission" date="2017-10" db="EMBL/GenBank/DDBJ databases">
        <title>Paenichitinophaga pekingensis gen. nov., sp. nov., isolated from activated sludge.</title>
        <authorList>
            <person name="Jin D."/>
            <person name="Kong X."/>
            <person name="Deng Y."/>
            <person name="Bai Z."/>
        </authorList>
    </citation>
    <scope>NUCLEOTIDE SEQUENCE [LARGE SCALE GENOMIC DNA]</scope>
    <source>
        <strain evidence="4 5">13</strain>
    </source>
</reference>
<dbReference type="Pfam" id="PF00296">
    <property type="entry name" value="Bac_luciferase"/>
    <property type="match status" value="1"/>
</dbReference>
<keyword evidence="1" id="KW-0560">Oxidoreductase</keyword>
<dbReference type="GO" id="GO:0004497">
    <property type="term" value="F:monooxygenase activity"/>
    <property type="evidence" value="ECO:0007669"/>
    <property type="project" value="UniProtKB-KW"/>
</dbReference>
<dbReference type="KEGG" id="cbae:COR50_16880"/>
<keyword evidence="5" id="KW-1185">Reference proteome</keyword>
<dbReference type="AlphaFoldDB" id="A0A291QXN3"/>
<dbReference type="SUPFAM" id="SSF51679">
    <property type="entry name" value="Bacterial luciferase-like"/>
    <property type="match status" value="1"/>
</dbReference>
<dbReference type="PANTHER" id="PTHR30137:SF8">
    <property type="entry name" value="BLR5498 PROTEIN"/>
    <property type="match status" value="1"/>
</dbReference>
<evidence type="ECO:0000256" key="1">
    <source>
        <dbReference type="ARBA" id="ARBA00023002"/>
    </source>
</evidence>
<dbReference type="GO" id="GO:0016705">
    <property type="term" value="F:oxidoreductase activity, acting on paired donors, with incorporation or reduction of molecular oxygen"/>
    <property type="evidence" value="ECO:0007669"/>
    <property type="project" value="InterPro"/>
</dbReference>
<dbReference type="OrthoDB" id="9776438at2"/>
<dbReference type="GO" id="GO:0005829">
    <property type="term" value="C:cytosol"/>
    <property type="evidence" value="ECO:0007669"/>
    <property type="project" value="TreeGrafter"/>
</dbReference>
<dbReference type="InterPro" id="IPR050766">
    <property type="entry name" value="Bact_Lucif_Oxidored"/>
</dbReference>
<dbReference type="EMBL" id="CP023777">
    <property type="protein sequence ID" value="ATL48700.1"/>
    <property type="molecule type" value="Genomic_DNA"/>
</dbReference>
<name>A0A291QXN3_9BACT</name>
<dbReference type="CDD" id="cd00347">
    <property type="entry name" value="Flavin_utilizing_monoxygenases"/>
    <property type="match status" value="1"/>
</dbReference>